<dbReference type="PANTHER" id="PTHR21666">
    <property type="entry name" value="PEPTIDASE-RELATED"/>
    <property type="match status" value="1"/>
</dbReference>
<dbReference type="CDD" id="cd12797">
    <property type="entry name" value="M23_peptidase"/>
    <property type="match status" value="1"/>
</dbReference>
<evidence type="ECO:0000313" key="2">
    <source>
        <dbReference type="EMBL" id="MDO1557839.1"/>
    </source>
</evidence>
<evidence type="ECO:0000259" key="1">
    <source>
        <dbReference type="Pfam" id="PF01551"/>
    </source>
</evidence>
<dbReference type="InterPro" id="IPR016047">
    <property type="entry name" value="M23ase_b-sheet_dom"/>
</dbReference>
<name>A0ABT8SIN3_9CAUL</name>
<dbReference type="EC" id="3.4.-.-" evidence="2"/>
<keyword evidence="2" id="KW-0378">Hydrolase</keyword>
<accession>A0ABT8SIN3</accession>
<dbReference type="SUPFAM" id="SSF51261">
    <property type="entry name" value="Duplicated hybrid motif"/>
    <property type="match status" value="1"/>
</dbReference>
<protein>
    <submittedName>
        <fullName evidence="2">M23 family metallopeptidase</fullName>
        <ecNumber evidence="2">3.4.-.-</ecNumber>
    </submittedName>
</protein>
<dbReference type="RefSeq" id="WP_302108275.1">
    <property type="nucleotide sequence ID" value="NZ_JAUKTR010000001.1"/>
</dbReference>
<dbReference type="InterPro" id="IPR011055">
    <property type="entry name" value="Dup_hybrid_motif"/>
</dbReference>
<dbReference type="Pfam" id="PF01551">
    <property type="entry name" value="Peptidase_M23"/>
    <property type="match status" value="1"/>
</dbReference>
<organism evidence="2 3">
    <name type="scientific">Peiella sedimenti</name>
    <dbReference type="NCBI Taxonomy" id="3061083"/>
    <lineage>
        <taxon>Bacteria</taxon>
        <taxon>Pseudomonadati</taxon>
        <taxon>Pseudomonadota</taxon>
        <taxon>Alphaproteobacteria</taxon>
        <taxon>Caulobacterales</taxon>
        <taxon>Caulobacteraceae</taxon>
        <taxon>Peiella</taxon>
    </lineage>
</organism>
<dbReference type="GO" id="GO:0016787">
    <property type="term" value="F:hydrolase activity"/>
    <property type="evidence" value="ECO:0007669"/>
    <property type="project" value="UniProtKB-KW"/>
</dbReference>
<proteinExistence type="predicted"/>
<feature type="domain" description="M23ase beta-sheet core" evidence="1">
    <location>
        <begin position="83"/>
        <end position="178"/>
    </location>
</feature>
<evidence type="ECO:0000313" key="3">
    <source>
        <dbReference type="Proteomes" id="UP001169063"/>
    </source>
</evidence>
<dbReference type="EMBL" id="JAUKTR010000001">
    <property type="protein sequence ID" value="MDO1557839.1"/>
    <property type="molecule type" value="Genomic_DNA"/>
</dbReference>
<sequence length="224" mass="24046">MRKKLAVTAVFDVRRAVLVSLGALLVAVLSLLFVREASAKADIDVRAATAAVARTISFAAPVDGYDINSRFGLRRLSYERRARMHEGVDYAAPTGSPVLAVAEGEVVGVGNSSSYGRYVEVRHANGLTSFYAHLSRIHVAEGDAVAAGAELGKVGSTGRVTGPHLHFEIRRNGQQVDPQRFLGRTLALRDIVPEGENGERILASLEEGPAEPVPYAQLAQVVYR</sequence>
<dbReference type="PANTHER" id="PTHR21666:SF270">
    <property type="entry name" value="MUREIN HYDROLASE ACTIVATOR ENVC"/>
    <property type="match status" value="1"/>
</dbReference>
<dbReference type="Proteomes" id="UP001169063">
    <property type="component" value="Unassembled WGS sequence"/>
</dbReference>
<comment type="caution">
    <text evidence="2">The sequence shown here is derived from an EMBL/GenBank/DDBJ whole genome shotgun (WGS) entry which is preliminary data.</text>
</comment>
<keyword evidence="3" id="KW-1185">Reference proteome</keyword>
<dbReference type="InterPro" id="IPR050570">
    <property type="entry name" value="Cell_wall_metabolism_enzyme"/>
</dbReference>
<gene>
    <name evidence="2" type="ORF">Q0812_00165</name>
</gene>
<reference evidence="2" key="1">
    <citation type="submission" date="2023-07" db="EMBL/GenBank/DDBJ databases">
        <title>Brevundimonas soil sp. nov., isolated from the soil of chemical plant.</title>
        <authorList>
            <person name="Wu N."/>
        </authorList>
    </citation>
    <scope>NUCLEOTIDE SEQUENCE</scope>
    <source>
        <strain evidence="2">XZ-24</strain>
    </source>
</reference>
<dbReference type="Gene3D" id="2.70.70.10">
    <property type="entry name" value="Glucose Permease (Domain IIA)"/>
    <property type="match status" value="1"/>
</dbReference>